<dbReference type="RefSeq" id="WP_069204631.1">
    <property type="nucleotide sequence ID" value="NZ_CP014168.1"/>
</dbReference>
<dbReference type="EMBL" id="CP014168">
    <property type="protein sequence ID" value="AOH84064.1"/>
    <property type="molecule type" value="Genomic_DNA"/>
</dbReference>
<reference evidence="2 3" key="1">
    <citation type="submission" date="2016-01" db="EMBL/GenBank/DDBJ databases">
        <title>Complete genome and mega plasmid sequence of Sphingomonas panacis DCY99 elicits systemic resistance in rice to Xanthomonas oryzae.</title>
        <authorList>
            <person name="Kim Y.J."/>
            <person name="Yang D.C."/>
            <person name="Sing P."/>
        </authorList>
    </citation>
    <scope>NUCLEOTIDE SEQUENCE [LARGE SCALE GENOMIC DNA]</scope>
    <source>
        <strain evidence="2 3">DCY99</strain>
    </source>
</reference>
<protein>
    <recommendedName>
        <fullName evidence="4">O-antigen polymerase</fullName>
    </recommendedName>
</protein>
<evidence type="ECO:0000313" key="3">
    <source>
        <dbReference type="Proteomes" id="UP000094256"/>
    </source>
</evidence>
<gene>
    <name evidence="2" type="ORF">AWL63_08870</name>
</gene>
<evidence type="ECO:0008006" key="4">
    <source>
        <dbReference type="Google" id="ProtNLM"/>
    </source>
</evidence>
<dbReference type="STRING" id="1560345.AWL63_08870"/>
<feature type="transmembrane region" description="Helical" evidence="1">
    <location>
        <begin position="340"/>
        <end position="360"/>
    </location>
</feature>
<keyword evidence="3" id="KW-1185">Reference proteome</keyword>
<dbReference type="Proteomes" id="UP000094256">
    <property type="component" value="Chromosome"/>
</dbReference>
<keyword evidence="1" id="KW-1133">Transmembrane helix</keyword>
<accession>A0A1B3Z9E1</accession>
<feature type="transmembrane region" description="Helical" evidence="1">
    <location>
        <begin position="58"/>
        <end position="81"/>
    </location>
</feature>
<feature type="transmembrane region" description="Helical" evidence="1">
    <location>
        <begin position="372"/>
        <end position="402"/>
    </location>
</feature>
<name>A0A1B3Z9E1_9SPHN</name>
<dbReference type="AlphaFoldDB" id="A0A1B3Z9E1"/>
<feature type="transmembrane region" description="Helical" evidence="1">
    <location>
        <begin position="155"/>
        <end position="174"/>
    </location>
</feature>
<sequence>MIGQSLTPDHALSRAWSAPLSQSQRLLASARSNPSVFYWLYVLLIITNIASPKAGVEVYGFPLTFGYMLLAAIAPVGLIGLARRPTLSPAAIGNFVAYLAVGFIGVYKTVLYGSAESSVVLNLALFIALPAIMLIALCAHLEYLTEKQIGTVLRWSMRFVIVWGLMNFVMFLLIKHIIEIRYITINAGELSSVFNKNNRRGALMKLFSTYNNGNIFGACMIMLAPVYIYFEKSRAWVIAFLISVVLSLSRSTWFGLIMVGMFMTVSGQVKLSRISFWIAALASLTLAIVMMATLGWSSNSLLDTNLGGRTEQWTTLTLSPFGENTFRIAEILYAGLLRSFGVIGFLIALVALLYPVGYALTRASRLSNLRRAAAAGCAGYLLVSFFDAAFIYPPTIVIYLFVSTLVYRRGFRLPSGDPLRAAQAQ</sequence>
<keyword evidence="1" id="KW-0812">Transmembrane</keyword>
<keyword evidence="1" id="KW-0472">Membrane</keyword>
<organism evidence="2 3">
    <name type="scientific">Sphingomonas panacis</name>
    <dbReference type="NCBI Taxonomy" id="1560345"/>
    <lineage>
        <taxon>Bacteria</taxon>
        <taxon>Pseudomonadati</taxon>
        <taxon>Pseudomonadota</taxon>
        <taxon>Alphaproteobacteria</taxon>
        <taxon>Sphingomonadales</taxon>
        <taxon>Sphingomonadaceae</taxon>
        <taxon>Sphingomonas</taxon>
    </lineage>
</organism>
<dbReference type="KEGG" id="span:AWL63_08870"/>
<feature type="transmembrane region" description="Helical" evidence="1">
    <location>
        <begin position="209"/>
        <end position="230"/>
    </location>
</feature>
<evidence type="ECO:0000256" key="1">
    <source>
        <dbReference type="SAM" id="Phobius"/>
    </source>
</evidence>
<feature type="transmembrane region" description="Helical" evidence="1">
    <location>
        <begin position="236"/>
        <end position="262"/>
    </location>
</feature>
<dbReference type="OrthoDB" id="253898at2"/>
<feature type="transmembrane region" description="Helical" evidence="1">
    <location>
        <begin position="274"/>
        <end position="296"/>
    </location>
</feature>
<evidence type="ECO:0000313" key="2">
    <source>
        <dbReference type="EMBL" id="AOH84064.1"/>
    </source>
</evidence>
<proteinExistence type="predicted"/>
<feature type="transmembrane region" description="Helical" evidence="1">
    <location>
        <begin position="87"/>
        <end position="107"/>
    </location>
</feature>
<feature type="transmembrane region" description="Helical" evidence="1">
    <location>
        <begin position="119"/>
        <end position="143"/>
    </location>
</feature>
<feature type="transmembrane region" description="Helical" evidence="1">
    <location>
        <begin position="35"/>
        <end position="51"/>
    </location>
</feature>